<feature type="region of interest" description="Disordered" evidence="1">
    <location>
        <begin position="438"/>
        <end position="511"/>
    </location>
</feature>
<dbReference type="InParanoid" id="D6TNP0"/>
<reference evidence="2 3" key="1">
    <citation type="journal article" date="2011" name="Stand. Genomic Sci.">
        <title>Non-contiguous finished genome sequence and contextual data of the filamentous soil bacterium Ktedonobacter racemifer type strain (SOSP1-21).</title>
        <authorList>
            <person name="Chang Y.J."/>
            <person name="Land M."/>
            <person name="Hauser L."/>
            <person name="Chertkov O."/>
            <person name="Del Rio T.G."/>
            <person name="Nolan M."/>
            <person name="Copeland A."/>
            <person name="Tice H."/>
            <person name="Cheng J.F."/>
            <person name="Lucas S."/>
            <person name="Han C."/>
            <person name="Goodwin L."/>
            <person name="Pitluck S."/>
            <person name="Ivanova N."/>
            <person name="Ovchinikova G."/>
            <person name="Pati A."/>
            <person name="Chen A."/>
            <person name="Palaniappan K."/>
            <person name="Mavromatis K."/>
            <person name="Liolios K."/>
            <person name="Brettin T."/>
            <person name="Fiebig A."/>
            <person name="Rohde M."/>
            <person name="Abt B."/>
            <person name="Goker M."/>
            <person name="Detter J.C."/>
            <person name="Woyke T."/>
            <person name="Bristow J."/>
            <person name="Eisen J.A."/>
            <person name="Markowitz V."/>
            <person name="Hugenholtz P."/>
            <person name="Kyrpides N.C."/>
            <person name="Klenk H.P."/>
            <person name="Lapidus A."/>
        </authorList>
    </citation>
    <scope>NUCLEOTIDE SEQUENCE [LARGE SCALE GENOMIC DNA]</scope>
    <source>
        <strain evidence="3">DSM 44963</strain>
    </source>
</reference>
<name>D6TNP0_KTERA</name>
<accession>D6TNP0</accession>
<feature type="compositionally biased region" description="Pro residues" evidence="1">
    <location>
        <begin position="468"/>
        <end position="482"/>
    </location>
</feature>
<feature type="compositionally biased region" description="Basic residues" evidence="1">
    <location>
        <begin position="438"/>
        <end position="449"/>
    </location>
</feature>
<dbReference type="eggNOG" id="COG3464">
    <property type="taxonomic scope" value="Bacteria"/>
</dbReference>
<proteinExistence type="predicted"/>
<evidence type="ECO:0008006" key="4">
    <source>
        <dbReference type="Google" id="ProtNLM"/>
    </source>
</evidence>
<keyword evidence="3" id="KW-1185">Reference proteome</keyword>
<dbReference type="NCBIfam" id="NF033572">
    <property type="entry name" value="transpos_ISKra4"/>
    <property type="match status" value="1"/>
</dbReference>
<sequence length="511" mass="57582">MQREEWLSKSEKILTDVKEWRKAHPKATFVEIEDEVHRRMMQLEAQLLQDAAQESSSRAWGKDMGEEAPRCSRCQVPLQARGQHARTVQGNGGESVTLLRTYGTCPHCGESFFPLDEELALLPGTLAPRQQSHLVQLGSWMPFRHASRMLRELLAVHVSPETARRLCEDVGHQVEEQQTAEAHQPWKEEDDGRENDSCLVISADGAMVPLTGGEWAEVRTLAIGEVPTGPTSPEKVHVGELSYFSRLTDAAHFTELAEVETRRRHVIQAKAVGAVMDGAEWLQTLVDIHRGDAVRILDFPHAAEHLSQLVEGLGAGGRTFPEHMLERCLHVLKHRGPSPLLRMAERLPKDEAQQGTVREHLEYLRKRQALMQYPTFQQAGWPIGSGMVESANKVVVEARLKGTGMRWKRANVNPMLALRNGVCNQRWLETWQTASQQRRRRLSQHRQRTTQRQEVASVLPNPTRLTPAPVPPYVPLLPPEPPAMIAGTSRPSSHHPWKRSPACRPKPFAKT</sequence>
<gene>
    <name evidence="2" type="ORF">Krac_8702</name>
</gene>
<organism evidence="2 3">
    <name type="scientific">Ktedonobacter racemifer DSM 44963</name>
    <dbReference type="NCBI Taxonomy" id="485913"/>
    <lineage>
        <taxon>Bacteria</taxon>
        <taxon>Bacillati</taxon>
        <taxon>Chloroflexota</taxon>
        <taxon>Ktedonobacteria</taxon>
        <taxon>Ktedonobacterales</taxon>
        <taxon>Ktedonobacteraceae</taxon>
        <taxon>Ktedonobacter</taxon>
    </lineage>
</organism>
<feature type="region of interest" description="Disordered" evidence="1">
    <location>
        <begin position="173"/>
        <end position="194"/>
    </location>
</feature>
<dbReference type="EMBL" id="ADVG01000002">
    <property type="protein sequence ID" value="EFH87371.1"/>
    <property type="molecule type" value="Genomic_DNA"/>
</dbReference>
<comment type="caution">
    <text evidence="2">The sequence shown here is derived from an EMBL/GenBank/DDBJ whole genome shotgun (WGS) entry which is preliminary data.</text>
</comment>
<protein>
    <recommendedName>
        <fullName evidence="4">ISKra4 family transposase</fullName>
    </recommendedName>
</protein>
<dbReference type="AlphaFoldDB" id="D6TNP0"/>
<evidence type="ECO:0000313" key="2">
    <source>
        <dbReference type="EMBL" id="EFH87371.1"/>
    </source>
</evidence>
<evidence type="ECO:0000256" key="1">
    <source>
        <dbReference type="SAM" id="MobiDB-lite"/>
    </source>
</evidence>
<dbReference type="STRING" id="485913.Krac_8702"/>
<evidence type="ECO:0000313" key="3">
    <source>
        <dbReference type="Proteomes" id="UP000004508"/>
    </source>
</evidence>
<dbReference type="Proteomes" id="UP000004508">
    <property type="component" value="Unassembled WGS sequence"/>
</dbReference>